<dbReference type="Gene3D" id="3.40.50.300">
    <property type="entry name" value="P-loop containing nucleotide triphosphate hydrolases"/>
    <property type="match status" value="1"/>
</dbReference>
<evidence type="ECO:0000256" key="2">
    <source>
        <dbReference type="ARBA" id="ARBA00022741"/>
    </source>
</evidence>
<comment type="similarity">
    <text evidence="1">Belongs to the IS21/IS1162 putative ATP-binding protein family.</text>
</comment>
<comment type="caution">
    <text evidence="5">The sequence shown here is derived from an EMBL/GenBank/DDBJ whole genome shotgun (WGS) entry which is preliminary data.</text>
</comment>
<dbReference type="InterPro" id="IPR025662">
    <property type="entry name" value="Sigma_54_int_dom_ATP-bd_1"/>
</dbReference>
<evidence type="ECO:0000313" key="5">
    <source>
        <dbReference type="EMBL" id="RDI73168.1"/>
    </source>
</evidence>
<dbReference type="PIRSF" id="PIRSF003073">
    <property type="entry name" value="DNAC_TnpB_IstB"/>
    <property type="match status" value="1"/>
</dbReference>
<dbReference type="SUPFAM" id="SSF52540">
    <property type="entry name" value="P-loop containing nucleoside triphosphate hydrolases"/>
    <property type="match status" value="1"/>
</dbReference>
<accession>A0A7M2YUS9</accession>
<keyword evidence="6" id="KW-1185">Reference proteome</keyword>
<keyword evidence="3" id="KW-0067">ATP-binding</keyword>
<dbReference type="NCBIfam" id="NF038214">
    <property type="entry name" value="IS21_help_AAA"/>
    <property type="match status" value="1"/>
</dbReference>
<dbReference type="PANTHER" id="PTHR30050">
    <property type="entry name" value="CHROMOSOMAL REPLICATION INITIATOR PROTEIN DNAA"/>
    <property type="match status" value="1"/>
</dbReference>
<reference evidence="5 6" key="1">
    <citation type="submission" date="2018-07" db="EMBL/GenBank/DDBJ databases">
        <title>High-quality-draft genome sequence of Gaiella occulta.</title>
        <authorList>
            <person name="Severino R."/>
            <person name="Froufe H.J.C."/>
            <person name="Rainey F.A."/>
            <person name="Barroso C."/>
            <person name="Albuquerque L."/>
            <person name="Lobo-Da-Cunha A."/>
            <person name="Da Costa M.S."/>
            <person name="Egas C."/>
        </authorList>
    </citation>
    <scope>NUCLEOTIDE SEQUENCE [LARGE SCALE GENOMIC DNA]</scope>
    <source>
        <strain evidence="5 6">F2-233</strain>
    </source>
</reference>
<gene>
    <name evidence="5" type="ORF">Gocc_3106</name>
</gene>
<dbReference type="EMBL" id="QQZY01000021">
    <property type="protein sequence ID" value="RDI73168.1"/>
    <property type="molecule type" value="Genomic_DNA"/>
</dbReference>
<protein>
    <submittedName>
        <fullName evidence="5">DNA replication protein</fullName>
    </submittedName>
</protein>
<evidence type="ECO:0000256" key="1">
    <source>
        <dbReference type="ARBA" id="ARBA00008059"/>
    </source>
</evidence>
<dbReference type="InterPro" id="IPR003593">
    <property type="entry name" value="AAA+_ATPase"/>
</dbReference>
<dbReference type="PROSITE" id="PS00675">
    <property type="entry name" value="SIGMA54_INTERACT_1"/>
    <property type="match status" value="1"/>
</dbReference>
<dbReference type="Proteomes" id="UP000254134">
    <property type="component" value="Unassembled WGS sequence"/>
</dbReference>
<dbReference type="OrthoDB" id="9773429at2"/>
<dbReference type="AlphaFoldDB" id="A0A7M2YUS9"/>
<dbReference type="GO" id="GO:0006260">
    <property type="term" value="P:DNA replication"/>
    <property type="evidence" value="ECO:0007669"/>
    <property type="project" value="TreeGrafter"/>
</dbReference>
<dbReference type="PANTHER" id="PTHR30050:SF4">
    <property type="entry name" value="ATP-BINDING PROTEIN RV3427C IN INSERTION SEQUENCE-RELATED"/>
    <property type="match status" value="1"/>
</dbReference>
<dbReference type="InterPro" id="IPR027417">
    <property type="entry name" value="P-loop_NTPase"/>
</dbReference>
<dbReference type="InterPro" id="IPR002611">
    <property type="entry name" value="IstB_ATP-bd"/>
</dbReference>
<evidence type="ECO:0000313" key="6">
    <source>
        <dbReference type="Proteomes" id="UP000254134"/>
    </source>
</evidence>
<proteinExistence type="inferred from homology"/>
<sequence>MTTNAKTAALEALIDAHAIELKLPTVRRRFRALAAEATREQQTPVAYLGALLEAEINERTERRERRRLNDARFPQIKRLDDFRFQDNPNVPQATIAALAEGSWIDDRESVILIGDSGTGKTHLATALAVCACQAGRRVRFTTLAGLANELQEAEGRRELARVVARYARSELVVLDELGYLALPDGAAELVFQVLSERHERGSLIVTTNLPFGEWTKVFADPRLAKAVVDRLTHRAHIIDTGSESWRFHHGLTQTKRRRGQPA</sequence>
<reference evidence="6" key="2">
    <citation type="journal article" date="2019" name="MicrobiologyOpen">
        <title>High-quality draft genome sequence of Gaiella occulta isolated from a 150 meter deep mineral water borehole and comparison with the genome sequences of other deep-branching lineages of the phylum Actinobacteria.</title>
        <authorList>
            <person name="Severino R."/>
            <person name="Froufe H.J.C."/>
            <person name="Barroso C."/>
            <person name="Albuquerque L."/>
            <person name="Lobo-da-Cunha A."/>
            <person name="da Costa M.S."/>
            <person name="Egas C."/>
        </authorList>
    </citation>
    <scope>NUCLEOTIDE SEQUENCE [LARGE SCALE GENOMIC DNA]</scope>
    <source>
        <strain evidence="6">F2-233</strain>
    </source>
</reference>
<dbReference type="InterPro" id="IPR047661">
    <property type="entry name" value="IstB"/>
</dbReference>
<feature type="domain" description="AAA+ ATPase" evidence="4">
    <location>
        <begin position="106"/>
        <end position="239"/>
    </location>
</feature>
<name>A0A7M2YUS9_9ACTN</name>
<organism evidence="5 6">
    <name type="scientific">Gaiella occulta</name>
    <dbReference type="NCBI Taxonomy" id="1002870"/>
    <lineage>
        <taxon>Bacteria</taxon>
        <taxon>Bacillati</taxon>
        <taxon>Actinomycetota</taxon>
        <taxon>Thermoleophilia</taxon>
        <taxon>Gaiellales</taxon>
        <taxon>Gaiellaceae</taxon>
        <taxon>Gaiella</taxon>
    </lineage>
</organism>
<dbReference type="InterPro" id="IPR028350">
    <property type="entry name" value="DNAC/IstB-like"/>
</dbReference>
<dbReference type="SMART" id="SM00382">
    <property type="entry name" value="AAA"/>
    <property type="match status" value="1"/>
</dbReference>
<evidence type="ECO:0000256" key="3">
    <source>
        <dbReference type="ARBA" id="ARBA00022840"/>
    </source>
</evidence>
<evidence type="ECO:0000259" key="4">
    <source>
        <dbReference type="SMART" id="SM00382"/>
    </source>
</evidence>
<dbReference type="Pfam" id="PF01695">
    <property type="entry name" value="IstB_IS21"/>
    <property type="match status" value="1"/>
</dbReference>
<keyword evidence="2" id="KW-0547">Nucleotide-binding</keyword>
<dbReference type="GO" id="GO:0005524">
    <property type="term" value="F:ATP binding"/>
    <property type="evidence" value="ECO:0007669"/>
    <property type="project" value="UniProtKB-KW"/>
</dbReference>
<dbReference type="RefSeq" id="WP_114797486.1">
    <property type="nucleotide sequence ID" value="NZ_QQZY01000021.1"/>
</dbReference>
<dbReference type="CDD" id="cd00009">
    <property type="entry name" value="AAA"/>
    <property type="match status" value="1"/>
</dbReference>